<dbReference type="Proteomes" id="UP000215086">
    <property type="component" value="Chromosome"/>
</dbReference>
<accession>A0A286RI52</accession>
<dbReference type="KEGG" id="ttf:THTE_3004"/>
<dbReference type="AlphaFoldDB" id="A0A286RI52"/>
<evidence type="ECO:0000313" key="1">
    <source>
        <dbReference type="EMBL" id="ASV75606.1"/>
    </source>
</evidence>
<dbReference type="EMBL" id="CP018477">
    <property type="protein sequence ID" value="ASV75606.1"/>
    <property type="molecule type" value="Genomic_DNA"/>
</dbReference>
<evidence type="ECO:0000313" key="2">
    <source>
        <dbReference type="Proteomes" id="UP000215086"/>
    </source>
</evidence>
<reference evidence="1 2" key="1">
    <citation type="journal article" name="Front. Microbiol.">
        <title>Sugar Metabolism of the First Thermophilic Planctomycete Thermogutta terrifontis: Comparative Genomic and Transcriptomic Approaches.</title>
        <authorList>
            <person name="Elcheninov A.G."/>
            <person name="Menzel P."/>
            <person name="Gudbergsdottir S.R."/>
            <person name="Slesarev A.I."/>
            <person name="Kadnikov V.V."/>
            <person name="Krogh A."/>
            <person name="Bonch-Osmolovskaya E.A."/>
            <person name="Peng X."/>
            <person name="Kublanov I.V."/>
        </authorList>
    </citation>
    <scope>NUCLEOTIDE SEQUENCE [LARGE SCALE GENOMIC DNA]</scope>
    <source>
        <strain evidence="1 2">R1</strain>
    </source>
</reference>
<proteinExistence type="predicted"/>
<gene>
    <name evidence="1" type="ORF">THTE_3004</name>
</gene>
<name>A0A286RI52_9BACT</name>
<organism evidence="1 2">
    <name type="scientific">Thermogutta terrifontis</name>
    <dbReference type="NCBI Taxonomy" id="1331910"/>
    <lineage>
        <taxon>Bacteria</taxon>
        <taxon>Pseudomonadati</taxon>
        <taxon>Planctomycetota</taxon>
        <taxon>Planctomycetia</taxon>
        <taxon>Pirellulales</taxon>
        <taxon>Thermoguttaceae</taxon>
        <taxon>Thermogutta</taxon>
    </lineage>
</organism>
<protein>
    <submittedName>
        <fullName evidence="1">Uncharacterized protein</fullName>
    </submittedName>
</protein>
<sequence>MAGTCLSRPLCNVAIIIFDRPDSDSPVQLPVGMVGAIDELPLQHLVPVVCLGLLQSRGYVSSTTT</sequence>
<keyword evidence="2" id="KW-1185">Reference proteome</keyword>